<proteinExistence type="predicted"/>
<dbReference type="EMBL" id="UFRQ01000003">
    <property type="protein sequence ID" value="SUT91108.1"/>
    <property type="molecule type" value="Genomic_DNA"/>
</dbReference>
<reference evidence="2 3" key="1">
    <citation type="submission" date="2018-06" db="EMBL/GenBank/DDBJ databases">
        <authorList>
            <consortium name="Pathogen Informatics"/>
            <person name="Doyle S."/>
        </authorList>
    </citation>
    <scope>NUCLEOTIDE SEQUENCE [LARGE SCALE GENOMIC DNA]</scope>
    <source>
        <strain evidence="2 3">NCTC10801</strain>
    </source>
</reference>
<evidence type="ECO:0000256" key="1">
    <source>
        <dbReference type="SAM" id="MobiDB-lite"/>
    </source>
</evidence>
<evidence type="ECO:0000313" key="3">
    <source>
        <dbReference type="Proteomes" id="UP000254649"/>
    </source>
</evidence>
<evidence type="ECO:0008006" key="4">
    <source>
        <dbReference type="Google" id="ProtNLM"/>
    </source>
</evidence>
<dbReference type="Proteomes" id="UP000254649">
    <property type="component" value="Unassembled WGS sequence"/>
</dbReference>
<dbReference type="PROSITE" id="PS51257">
    <property type="entry name" value="PROKAR_LIPOPROTEIN"/>
    <property type="match status" value="1"/>
</dbReference>
<keyword evidence="3" id="KW-1185">Reference proteome</keyword>
<gene>
    <name evidence="2" type="ORF">NCTC10801_01374</name>
</gene>
<feature type="region of interest" description="Disordered" evidence="1">
    <location>
        <begin position="27"/>
        <end position="58"/>
    </location>
</feature>
<dbReference type="OrthoDB" id="5677528at2"/>
<dbReference type="AlphaFoldDB" id="A0A380TU58"/>
<organism evidence="2 3">
    <name type="scientific">[Actinobacillus] rossii</name>
    <dbReference type="NCBI Taxonomy" id="123820"/>
    <lineage>
        <taxon>Bacteria</taxon>
        <taxon>Pseudomonadati</taxon>
        <taxon>Pseudomonadota</taxon>
        <taxon>Gammaproteobacteria</taxon>
        <taxon>Pasteurellales</taxon>
        <taxon>Pasteurellaceae</taxon>
    </lineage>
</organism>
<protein>
    <recommendedName>
        <fullName evidence="4">Lipoprotein</fullName>
    </recommendedName>
</protein>
<name>A0A380TU58_9PAST</name>
<evidence type="ECO:0000313" key="2">
    <source>
        <dbReference type="EMBL" id="SUT91108.1"/>
    </source>
</evidence>
<accession>A0A380TU58</accession>
<sequence>MKKNISLALILATSTLFVGCDKLKGVSQQPQPAPQTQQTSNQATPNPQQAPAHQAPAQQDPMLMVFNQSVKLTAMSRSIVLDENKNEGSLVVYRLDNVSKKPITSVVWTTAFTVNDQVFNTSNVTVNLEKQPLQPNTSTEVRALDLFKTMPEQVQAIFKNPNQKLNVLFVAREVTFADGSKVIVSE</sequence>